<comment type="caution">
    <text evidence="1">The sequence shown here is derived from an EMBL/GenBank/DDBJ whole genome shotgun (WGS) entry which is preliminary data.</text>
</comment>
<sequence>MKAIRRAGRSGASFRWTNGTSCPSPLPGCSKHATFGVAVRLPVATEGRENKTRTGNAASTQASHWRGTSLLMDIMTTGTVFRKVCRFTIVSCALIPLRRDFCWRPRHPVKMGSSAQLVDRPFGRVQSHDEL</sequence>
<evidence type="ECO:0000313" key="1">
    <source>
        <dbReference type="EMBL" id="GIY58283.1"/>
    </source>
</evidence>
<keyword evidence="2" id="KW-1185">Reference proteome</keyword>
<gene>
    <name evidence="1" type="ORF">CDAR_294611</name>
</gene>
<accession>A0AAV4UKH0</accession>
<organism evidence="1 2">
    <name type="scientific">Caerostris darwini</name>
    <dbReference type="NCBI Taxonomy" id="1538125"/>
    <lineage>
        <taxon>Eukaryota</taxon>
        <taxon>Metazoa</taxon>
        <taxon>Ecdysozoa</taxon>
        <taxon>Arthropoda</taxon>
        <taxon>Chelicerata</taxon>
        <taxon>Arachnida</taxon>
        <taxon>Araneae</taxon>
        <taxon>Araneomorphae</taxon>
        <taxon>Entelegynae</taxon>
        <taxon>Araneoidea</taxon>
        <taxon>Araneidae</taxon>
        <taxon>Caerostris</taxon>
    </lineage>
</organism>
<dbReference type="AlphaFoldDB" id="A0AAV4UKH0"/>
<dbReference type="Proteomes" id="UP001054837">
    <property type="component" value="Unassembled WGS sequence"/>
</dbReference>
<reference evidence="1 2" key="1">
    <citation type="submission" date="2021-06" db="EMBL/GenBank/DDBJ databases">
        <title>Caerostris darwini draft genome.</title>
        <authorList>
            <person name="Kono N."/>
            <person name="Arakawa K."/>
        </authorList>
    </citation>
    <scope>NUCLEOTIDE SEQUENCE [LARGE SCALE GENOMIC DNA]</scope>
</reference>
<dbReference type="EMBL" id="BPLQ01011490">
    <property type="protein sequence ID" value="GIY58283.1"/>
    <property type="molecule type" value="Genomic_DNA"/>
</dbReference>
<proteinExistence type="predicted"/>
<protein>
    <submittedName>
        <fullName evidence="1">Uncharacterized protein</fullName>
    </submittedName>
</protein>
<name>A0AAV4UKH0_9ARAC</name>
<evidence type="ECO:0000313" key="2">
    <source>
        <dbReference type="Proteomes" id="UP001054837"/>
    </source>
</evidence>